<feature type="transmembrane region" description="Helical" evidence="3">
    <location>
        <begin position="240"/>
        <end position="264"/>
    </location>
</feature>
<keyword evidence="3" id="KW-0472">Membrane</keyword>
<comment type="similarity">
    <text evidence="1">Belongs to the apolipoprotein L family.</text>
</comment>
<reference evidence="5 6" key="1">
    <citation type="submission" date="2019-01" db="EMBL/GenBank/DDBJ databases">
        <title>Draft Genome and Complete Hox-Cluster Characterization of the Sterlet Sturgeon (Acipenser ruthenus).</title>
        <authorList>
            <person name="Wei Q."/>
        </authorList>
    </citation>
    <scope>NUCLEOTIDE SEQUENCE [LARGE SCALE GENOMIC DNA]</scope>
    <source>
        <strain evidence="5">WHYD16114868_AA</strain>
        <tissue evidence="5">Blood</tissue>
    </source>
</reference>
<evidence type="ECO:0000313" key="6">
    <source>
        <dbReference type="Proteomes" id="UP000289886"/>
    </source>
</evidence>
<dbReference type="GO" id="GO:0005576">
    <property type="term" value="C:extracellular region"/>
    <property type="evidence" value="ECO:0007669"/>
    <property type="project" value="InterPro"/>
</dbReference>
<evidence type="ECO:0000259" key="4">
    <source>
        <dbReference type="Pfam" id="PF13843"/>
    </source>
</evidence>
<dbReference type="PANTHER" id="PTHR47272:SF1">
    <property type="entry name" value="PIGGYBAC TRANSPOSABLE ELEMENT-DERIVED PROTEIN 3-LIKE"/>
    <property type="match status" value="1"/>
</dbReference>
<feature type="transmembrane region" description="Helical" evidence="3">
    <location>
        <begin position="211"/>
        <end position="234"/>
    </location>
</feature>
<dbReference type="AlphaFoldDB" id="A0A444V735"/>
<dbReference type="Proteomes" id="UP000289886">
    <property type="component" value="Unassembled WGS sequence"/>
</dbReference>
<dbReference type="GO" id="GO:0006869">
    <property type="term" value="P:lipid transport"/>
    <property type="evidence" value="ECO:0007669"/>
    <property type="project" value="InterPro"/>
</dbReference>
<dbReference type="InterPro" id="IPR008405">
    <property type="entry name" value="ApoL"/>
</dbReference>
<keyword evidence="3" id="KW-0812">Transmembrane</keyword>
<keyword evidence="3" id="KW-1133">Transmembrane helix</keyword>
<accession>A0A444V735</accession>
<dbReference type="InterPro" id="IPR029526">
    <property type="entry name" value="PGBD"/>
</dbReference>
<feature type="domain" description="PiggyBac transposable element-derived protein" evidence="4">
    <location>
        <begin position="39"/>
        <end position="149"/>
    </location>
</feature>
<evidence type="ECO:0000256" key="3">
    <source>
        <dbReference type="SAM" id="Phobius"/>
    </source>
</evidence>
<dbReference type="Pfam" id="PF13843">
    <property type="entry name" value="DDE_Tnp_1_7"/>
    <property type="match status" value="1"/>
</dbReference>
<dbReference type="GO" id="GO:0008289">
    <property type="term" value="F:lipid binding"/>
    <property type="evidence" value="ECO:0007669"/>
    <property type="project" value="InterPro"/>
</dbReference>
<proteinExistence type="inferred from homology"/>
<comment type="caution">
    <text evidence="5">The sequence shown here is derived from an EMBL/GenBank/DDBJ whole genome shotgun (WGS) entry which is preliminary data.</text>
</comment>
<evidence type="ECO:0000313" key="5">
    <source>
        <dbReference type="EMBL" id="RXM96191.1"/>
    </source>
</evidence>
<evidence type="ECO:0000256" key="2">
    <source>
        <dbReference type="SAM" id="Coils"/>
    </source>
</evidence>
<dbReference type="GO" id="GO:0042157">
    <property type="term" value="P:lipoprotein metabolic process"/>
    <property type="evidence" value="ECO:0007669"/>
    <property type="project" value="InterPro"/>
</dbReference>
<dbReference type="Pfam" id="PF05461">
    <property type="entry name" value="ApoL"/>
    <property type="match status" value="1"/>
</dbReference>
<keyword evidence="2" id="KW-0175">Coiled coil</keyword>
<dbReference type="EMBL" id="SCEB01001790">
    <property type="protein sequence ID" value="RXM96191.1"/>
    <property type="molecule type" value="Genomic_DNA"/>
</dbReference>
<keyword evidence="6" id="KW-1185">Reference proteome</keyword>
<feature type="transmembrane region" description="Helical" evidence="3">
    <location>
        <begin position="333"/>
        <end position="350"/>
    </location>
</feature>
<sequence>MHTPESTSEKCKALTFVENQVHATPEWRYQIPPETSIATPVEYFRALSDSLLTHMAQQSNLYACQTDIKELEQFLGVTFYMSLIGMPGTRKYWGSTCYIPQVADVMSLHRWENIKQNLHFTDNSSIPEGNTDRLIKLRELFEQIRGKLNKAEAKRKLYSDKNWIEGVKLGRELYDKLLEWLPRREASAKELRTIADRLDQLRRDVNISRTVGSSVAVVGGLATIGSLILAVATAGLSTPLVVATVGGTAAAVAGAATSAISQIVESYKNGEEFKSARKIMEADESAAAEVAGLLEKLRIMGDRIISSSKGNYLVWDQFAVSDRQSSHMATQRILSAFMCFGAAASMGLPYKALAYSVSKGGGLAFHGMDKLGPLTSKLTQKLLFLSSKVGTIVTHGLGQPTGDYTCGLK</sequence>
<feature type="coiled-coil region" evidence="2">
    <location>
        <begin position="134"/>
        <end position="204"/>
    </location>
</feature>
<gene>
    <name evidence="5" type="ORF">EOD39_15999</name>
</gene>
<protein>
    <submittedName>
        <fullName evidence="5">PiggyBac transposable element-derived protein 3</fullName>
    </submittedName>
</protein>
<evidence type="ECO:0000256" key="1">
    <source>
        <dbReference type="ARBA" id="ARBA00010090"/>
    </source>
</evidence>
<dbReference type="PANTHER" id="PTHR47272">
    <property type="entry name" value="DDE_TNP_1_7 DOMAIN-CONTAINING PROTEIN"/>
    <property type="match status" value="1"/>
</dbReference>
<name>A0A444V735_ACIRT</name>
<organism evidence="5 6">
    <name type="scientific">Acipenser ruthenus</name>
    <name type="common">Sterlet sturgeon</name>
    <dbReference type="NCBI Taxonomy" id="7906"/>
    <lineage>
        <taxon>Eukaryota</taxon>
        <taxon>Metazoa</taxon>
        <taxon>Chordata</taxon>
        <taxon>Craniata</taxon>
        <taxon>Vertebrata</taxon>
        <taxon>Euteleostomi</taxon>
        <taxon>Actinopterygii</taxon>
        <taxon>Chondrostei</taxon>
        <taxon>Acipenseriformes</taxon>
        <taxon>Acipenseridae</taxon>
        <taxon>Acipenser</taxon>
    </lineage>
</organism>